<keyword evidence="3" id="KW-1185">Reference proteome</keyword>
<proteinExistence type="predicted"/>
<dbReference type="RefSeq" id="WP_103312513.1">
    <property type="nucleotide sequence ID" value="NZ_PPPD01000001.1"/>
</dbReference>
<reference evidence="2 3" key="1">
    <citation type="submission" date="2018-01" db="EMBL/GenBank/DDBJ databases">
        <title>Deinococcus koreensis sp. nov., a radiation-resistant bacterium isolated from river water.</title>
        <authorList>
            <person name="Choi A."/>
        </authorList>
    </citation>
    <scope>NUCLEOTIDE SEQUENCE [LARGE SCALE GENOMIC DNA]</scope>
    <source>
        <strain evidence="2 3">SJW1-2</strain>
    </source>
</reference>
<organism evidence="2 3">
    <name type="scientific">Deinococcus koreensis</name>
    <dbReference type="NCBI Taxonomy" id="2054903"/>
    <lineage>
        <taxon>Bacteria</taxon>
        <taxon>Thermotogati</taxon>
        <taxon>Deinococcota</taxon>
        <taxon>Deinococci</taxon>
        <taxon>Deinococcales</taxon>
        <taxon>Deinococcaceae</taxon>
        <taxon>Deinococcus</taxon>
    </lineage>
</organism>
<evidence type="ECO:0000313" key="3">
    <source>
        <dbReference type="Proteomes" id="UP000236379"/>
    </source>
</evidence>
<accession>A0A2K3UZW7</accession>
<feature type="domain" description="YgjP-like metallopeptidase" evidence="1">
    <location>
        <begin position="21"/>
        <end position="222"/>
    </location>
</feature>
<dbReference type="PANTHER" id="PTHR30399">
    <property type="entry name" value="UNCHARACTERIZED PROTEIN YGJP"/>
    <property type="match status" value="1"/>
</dbReference>
<dbReference type="EMBL" id="PPPD01000001">
    <property type="protein sequence ID" value="PNY82077.1"/>
    <property type="molecule type" value="Genomic_DNA"/>
</dbReference>
<gene>
    <name evidence="2" type="ORF">CVO96_12495</name>
</gene>
<comment type="caution">
    <text evidence="2">The sequence shown here is derived from an EMBL/GenBank/DDBJ whole genome shotgun (WGS) entry which is preliminary data.</text>
</comment>
<dbReference type="Pfam" id="PF01863">
    <property type="entry name" value="YgjP-like"/>
    <property type="match status" value="1"/>
</dbReference>
<dbReference type="CDD" id="cd07344">
    <property type="entry name" value="M48_yhfN_like"/>
    <property type="match status" value="1"/>
</dbReference>
<dbReference type="AlphaFoldDB" id="A0A2K3UZW7"/>
<protein>
    <submittedName>
        <fullName evidence="2">M48 family peptidase</fullName>
    </submittedName>
</protein>
<sequence>MTSPWAIEGVPVQLRRSAKRRTVALQVRPGEITLYAPARVPLASLRQIVDARQEWIAHHLAQYAARPTSELSFGHGSSLPFLGQGLRLDFTPGVRGVQRDGGTLRLAPGEREDVQQRIEAWTRRACLEPYRALVEDYAGRLDALVRLGQVRVSGAQYRWGSCTAKGDIRLHWKLSRAPLEVLHYVALHEVAHLHELNHSARYWSHVARIMPDYSQHRDWLREWGSTL</sequence>
<dbReference type="InterPro" id="IPR053136">
    <property type="entry name" value="UTP_pyrophosphatase-like"/>
</dbReference>
<dbReference type="Proteomes" id="UP000236379">
    <property type="component" value="Unassembled WGS sequence"/>
</dbReference>
<dbReference type="InterPro" id="IPR002725">
    <property type="entry name" value="YgjP-like_metallopeptidase"/>
</dbReference>
<dbReference type="Gene3D" id="3.30.2010.10">
    <property type="entry name" value="Metalloproteases ('zincins'), catalytic domain"/>
    <property type="match status" value="1"/>
</dbReference>
<dbReference type="PANTHER" id="PTHR30399:SF1">
    <property type="entry name" value="UTP PYROPHOSPHATASE"/>
    <property type="match status" value="1"/>
</dbReference>
<evidence type="ECO:0000259" key="1">
    <source>
        <dbReference type="Pfam" id="PF01863"/>
    </source>
</evidence>
<dbReference type="OrthoDB" id="9811177at2"/>
<evidence type="ECO:0000313" key="2">
    <source>
        <dbReference type="EMBL" id="PNY82077.1"/>
    </source>
</evidence>
<name>A0A2K3UZW7_9DEIO</name>